<name>A0ABP6W7V3_9ACTN</name>
<dbReference type="RefSeq" id="WP_218234555.1">
    <property type="nucleotide sequence ID" value="NZ_BAABBB010000019.1"/>
</dbReference>
<keyword evidence="2" id="KW-1185">Reference proteome</keyword>
<protein>
    <recommendedName>
        <fullName evidence="3">DUF559 domain-containing protein</fullName>
    </recommendedName>
</protein>
<dbReference type="EMBL" id="BAABBB010000019">
    <property type="protein sequence ID" value="GAA3545901.1"/>
    <property type="molecule type" value="Genomic_DNA"/>
</dbReference>
<dbReference type="Proteomes" id="UP001500301">
    <property type="component" value="Unassembled WGS sequence"/>
</dbReference>
<gene>
    <name evidence="1" type="ORF">GCM10022263_36240</name>
</gene>
<comment type="caution">
    <text evidence="1">The sequence shown here is derived from an EMBL/GenBank/DDBJ whole genome shotgun (WGS) entry which is preliminary data.</text>
</comment>
<evidence type="ECO:0008006" key="3">
    <source>
        <dbReference type="Google" id="ProtNLM"/>
    </source>
</evidence>
<proteinExistence type="predicted"/>
<sequence length="317" mass="35476">MPRHLDFNHPALQQLLRWEQNGVVARTQLCELGATDQDIARMIRRRELHPVEPGVYVVHNGALDRAQREWVAVLACAPAALSHDSATPGLAPGQVHVVIAATRTVRPMASVVVHRSRHLDTRVEWNQRPPRVRPVHATIDVVEDRIRDGDVAGAYAALARATQTRQVWPRVLREAVEERARMVRRDLVTAMIDDIESGADSVLERGYLQLVERAHGLPRGKRQQSSRSTGRRTYIDVHYEAYGVIVEPDGRAFHDSPEARNADARRDLAERAVRDAVTVRVTHALVFDEPCATAGRLAVILARRGWTGPGKRCPRCP</sequence>
<reference evidence="2" key="1">
    <citation type="journal article" date="2019" name="Int. J. Syst. Evol. Microbiol.">
        <title>The Global Catalogue of Microorganisms (GCM) 10K type strain sequencing project: providing services to taxonomists for standard genome sequencing and annotation.</title>
        <authorList>
            <consortium name="The Broad Institute Genomics Platform"/>
            <consortium name="The Broad Institute Genome Sequencing Center for Infectious Disease"/>
            <person name="Wu L."/>
            <person name="Ma J."/>
        </authorList>
    </citation>
    <scope>NUCLEOTIDE SEQUENCE [LARGE SCALE GENOMIC DNA]</scope>
    <source>
        <strain evidence="2">JCM 17460</strain>
    </source>
</reference>
<evidence type="ECO:0000313" key="2">
    <source>
        <dbReference type="Proteomes" id="UP001500301"/>
    </source>
</evidence>
<organism evidence="1 2">
    <name type="scientific">Nocardioides daeguensis</name>
    <dbReference type="NCBI Taxonomy" id="908359"/>
    <lineage>
        <taxon>Bacteria</taxon>
        <taxon>Bacillati</taxon>
        <taxon>Actinomycetota</taxon>
        <taxon>Actinomycetes</taxon>
        <taxon>Propionibacteriales</taxon>
        <taxon>Nocardioidaceae</taxon>
        <taxon>Nocardioides</taxon>
    </lineage>
</organism>
<accession>A0ABP6W7V3</accession>
<evidence type="ECO:0000313" key="1">
    <source>
        <dbReference type="EMBL" id="GAA3545901.1"/>
    </source>
</evidence>